<feature type="region of interest" description="Disordered" evidence="1">
    <location>
        <begin position="1"/>
        <end position="30"/>
    </location>
</feature>
<dbReference type="EMBL" id="JAOCCL010000045">
    <property type="protein sequence ID" value="MDH0827587.1"/>
    <property type="molecule type" value="Genomic_DNA"/>
</dbReference>
<dbReference type="NCBIfam" id="NF033223">
    <property type="entry name" value="YHYH_alt"/>
    <property type="match status" value="1"/>
</dbReference>
<evidence type="ECO:0000313" key="2">
    <source>
        <dbReference type="EMBL" id="MDH0827587.1"/>
    </source>
</evidence>
<dbReference type="GeneID" id="99691683"/>
<dbReference type="Proteomes" id="UP001160116">
    <property type="component" value="Unassembled WGS sequence"/>
</dbReference>
<sequence length="30" mass="3298">MFVTYTNAHSGGTNKQGCHTNSKTGDYHCH</sequence>
<protein>
    <submittedName>
        <fullName evidence="2">YHYH domain-containing protein</fullName>
    </submittedName>
</protein>
<evidence type="ECO:0000313" key="3">
    <source>
        <dbReference type="Proteomes" id="UP001160116"/>
    </source>
</evidence>
<name>A0AA42SFB0_ACIJO</name>
<dbReference type="InterPro" id="IPR047773">
    <property type="entry name" value="YHYH_dom_bact"/>
</dbReference>
<dbReference type="RefSeq" id="WP_228127123.1">
    <property type="nucleotide sequence ID" value="NZ_CP068195.1"/>
</dbReference>
<gene>
    <name evidence="2" type="ORF">N5C97_14055</name>
</gene>
<organism evidence="2 3">
    <name type="scientific">Acinetobacter johnsonii</name>
    <dbReference type="NCBI Taxonomy" id="40214"/>
    <lineage>
        <taxon>Bacteria</taxon>
        <taxon>Pseudomonadati</taxon>
        <taxon>Pseudomonadota</taxon>
        <taxon>Gammaproteobacteria</taxon>
        <taxon>Moraxellales</taxon>
        <taxon>Moraxellaceae</taxon>
        <taxon>Acinetobacter</taxon>
    </lineage>
</organism>
<proteinExistence type="predicted"/>
<dbReference type="AlphaFoldDB" id="A0AA42SFB0"/>
<feature type="compositionally biased region" description="Polar residues" evidence="1">
    <location>
        <begin position="1"/>
        <end position="24"/>
    </location>
</feature>
<comment type="caution">
    <text evidence="2">The sequence shown here is derived from an EMBL/GenBank/DDBJ whole genome shotgun (WGS) entry which is preliminary data.</text>
</comment>
<accession>A0AA42SFB0</accession>
<evidence type="ECO:0000256" key="1">
    <source>
        <dbReference type="SAM" id="MobiDB-lite"/>
    </source>
</evidence>
<reference evidence="2" key="1">
    <citation type="submission" date="2022-09" db="EMBL/GenBank/DDBJ databases">
        <title>Intensive care unit water sources are persistently colonized with multi-drug resistant bacteria and are the site of extensive horizontal gene transfer of antibiotic resistance genes.</title>
        <authorList>
            <person name="Diorio-Toth L."/>
        </authorList>
    </citation>
    <scope>NUCLEOTIDE SEQUENCE</scope>
    <source>
        <strain evidence="2">GD03885</strain>
    </source>
</reference>